<dbReference type="InterPro" id="IPR024704">
    <property type="entry name" value="SMC"/>
</dbReference>
<accession>A0A0C5BWZ6</accession>
<dbReference type="OrthoDB" id="9143at2157"/>
<dbReference type="SUPFAM" id="SSF75553">
    <property type="entry name" value="Smc hinge domain"/>
    <property type="match status" value="1"/>
</dbReference>
<evidence type="ECO:0000256" key="2">
    <source>
        <dbReference type="SAM" id="Coils"/>
    </source>
</evidence>
<dbReference type="SUPFAM" id="SSF57997">
    <property type="entry name" value="Tropomyosin"/>
    <property type="match status" value="1"/>
</dbReference>
<proteinExistence type="predicted"/>
<dbReference type="Gene3D" id="3.40.50.300">
    <property type="entry name" value="P-loop containing nucleotide triphosphate hydrolases"/>
    <property type="match status" value="2"/>
</dbReference>
<reference evidence="6" key="1">
    <citation type="submission" date="2015-02" db="EMBL/GenBank/DDBJ databases">
        <title>Characterization of two novel Thaumarchaeota isolated from the Northern Adriatic Sea.</title>
        <authorList>
            <person name="Bayer B."/>
            <person name="Vojvoda J."/>
            <person name="Offre P."/>
            <person name="Srivastava A."/>
            <person name="Elisabeth N."/>
            <person name="Garcia J.A.L."/>
            <person name="Schleper C."/>
            <person name="Herndl G.J."/>
        </authorList>
    </citation>
    <scope>NUCLEOTIDE SEQUENCE [LARGE SCALE GENOMIC DNA]</scope>
    <source>
        <strain evidence="6">D3C</strain>
    </source>
</reference>
<feature type="coiled-coil region" evidence="2">
    <location>
        <begin position="183"/>
        <end position="217"/>
    </location>
</feature>
<reference evidence="5 6" key="2">
    <citation type="journal article" date="2016" name="ISME J.">
        <title>Physiological and genomic characterization of two novel marine thaumarchaeal strains indicates niche differentiation.</title>
        <authorList>
            <person name="Bayer B."/>
            <person name="Vojvoda J."/>
            <person name="Offre P."/>
            <person name="Alves R.J."/>
            <person name="Elisabeth N.H."/>
            <person name="Garcia J.A."/>
            <person name="Volland J.M."/>
            <person name="Srivastava A."/>
            <person name="Schleper C."/>
            <person name="Herndl G.J."/>
        </authorList>
    </citation>
    <scope>NUCLEOTIDE SEQUENCE [LARGE SCALE GENOMIC DNA]</scope>
    <source>
        <strain evidence="5 6">D3C</strain>
    </source>
</reference>
<dbReference type="Gene3D" id="3.30.70.1620">
    <property type="match status" value="1"/>
</dbReference>
<feature type="coiled-coil region" evidence="2">
    <location>
        <begin position="390"/>
        <end position="473"/>
    </location>
</feature>
<dbReference type="GO" id="GO:0051276">
    <property type="term" value="P:chromosome organization"/>
    <property type="evidence" value="ECO:0007669"/>
    <property type="project" value="InterPro"/>
</dbReference>
<dbReference type="Pfam" id="PF02463">
    <property type="entry name" value="SMC_N"/>
    <property type="match status" value="2"/>
</dbReference>
<organism evidence="5 6">
    <name type="scientific">Nitrosopumilus piranensis</name>
    <dbReference type="NCBI Taxonomy" id="1582439"/>
    <lineage>
        <taxon>Archaea</taxon>
        <taxon>Nitrososphaerota</taxon>
        <taxon>Nitrososphaeria</taxon>
        <taxon>Nitrosopumilales</taxon>
        <taxon>Nitrosopumilaceae</taxon>
        <taxon>Nitrosopumilus</taxon>
    </lineage>
</organism>
<evidence type="ECO:0000313" key="5">
    <source>
        <dbReference type="EMBL" id="AJM92826.1"/>
    </source>
</evidence>
<dbReference type="Gene3D" id="1.20.1060.20">
    <property type="match status" value="1"/>
</dbReference>
<name>A0A0C5BWZ6_9ARCH</name>
<dbReference type="InterPro" id="IPR027417">
    <property type="entry name" value="P-loop_NTPase"/>
</dbReference>
<dbReference type="Pfam" id="PF06470">
    <property type="entry name" value="SMC_hinge"/>
    <property type="match status" value="1"/>
</dbReference>
<dbReference type="AlphaFoldDB" id="A0A0C5BWZ6"/>
<gene>
    <name evidence="5" type="ORF">NPIRD3C_1614</name>
</gene>
<dbReference type="InterPro" id="IPR036277">
    <property type="entry name" value="SMC_hinge_sf"/>
</dbReference>
<dbReference type="HOGENOM" id="CLU_001042_2_2_2"/>
<dbReference type="InterPro" id="IPR003395">
    <property type="entry name" value="RecF/RecN/SMC_N"/>
</dbReference>
<dbReference type="SUPFAM" id="SSF52540">
    <property type="entry name" value="P-loop containing nucleoside triphosphate hydrolases"/>
    <property type="match status" value="1"/>
</dbReference>
<feature type="compositionally biased region" description="Basic and acidic residues" evidence="3">
    <location>
        <begin position="831"/>
        <end position="850"/>
    </location>
</feature>
<dbReference type="EMBL" id="CP010868">
    <property type="protein sequence ID" value="AJM92826.1"/>
    <property type="molecule type" value="Genomic_DNA"/>
</dbReference>
<dbReference type="GO" id="GO:0005694">
    <property type="term" value="C:chromosome"/>
    <property type="evidence" value="ECO:0007669"/>
    <property type="project" value="InterPro"/>
</dbReference>
<keyword evidence="6" id="KW-1185">Reference proteome</keyword>
<dbReference type="InterPro" id="IPR010935">
    <property type="entry name" value="SMC_hinge"/>
</dbReference>
<keyword evidence="1 2" id="KW-0175">Coiled coil</keyword>
<reference evidence="5 6" key="3">
    <citation type="journal article" date="2019" name="Int. J. Syst. Evol. Microbiol.">
        <title>Nitrosopumilus adriaticus sp. nov. and Nitrosopumilus piranensis sp. nov., two ammonia-oxidizing archaea from the Adriatic Sea and members of the class Nitrososphaeria.</title>
        <authorList>
            <person name="Bayer B."/>
            <person name="Vojvoda J."/>
            <person name="Reinthaler T."/>
            <person name="Reyes C."/>
            <person name="Pinto M."/>
            <person name="Herndl G.J."/>
        </authorList>
    </citation>
    <scope>NUCLEOTIDE SEQUENCE [LARGE SCALE GENOMIC DNA]</scope>
    <source>
        <strain evidence="5 6">D3C</strain>
    </source>
</reference>
<dbReference type="GeneID" id="41600718"/>
<dbReference type="Proteomes" id="UP000032027">
    <property type="component" value="Chromosome"/>
</dbReference>
<dbReference type="PATRIC" id="fig|1582439.9.peg.1664"/>
<dbReference type="GO" id="GO:0005524">
    <property type="term" value="F:ATP binding"/>
    <property type="evidence" value="ECO:0007669"/>
    <property type="project" value="InterPro"/>
</dbReference>
<evidence type="ECO:0000256" key="1">
    <source>
        <dbReference type="ARBA" id="ARBA00023054"/>
    </source>
</evidence>
<evidence type="ECO:0000256" key="3">
    <source>
        <dbReference type="SAM" id="MobiDB-lite"/>
    </source>
</evidence>
<dbReference type="GO" id="GO:0016887">
    <property type="term" value="F:ATP hydrolysis activity"/>
    <property type="evidence" value="ECO:0007669"/>
    <property type="project" value="InterPro"/>
</dbReference>
<dbReference type="PIRSF" id="PIRSF005719">
    <property type="entry name" value="SMC"/>
    <property type="match status" value="1"/>
</dbReference>
<evidence type="ECO:0000313" key="6">
    <source>
        <dbReference type="Proteomes" id="UP000032027"/>
    </source>
</evidence>
<sequence length="1174" mass="133177">MVHVKKVEIFGFKSFGFKNTTVQFEPGLVSISGPNGSGKSNILDAIIFAMGENKPKIMRVDKLRSLIHDIEGNRRGPKMARSSVHFDNSDRKIPVDSDVVEITREMDANGENTYYLNKKKTNRSHILDLLDMANAGLGQLNAVQQGTVTRISEFTSEEKRKTIEDLIGLSYFDEKKAESVKQLDEADRRLEIALAKMGEIKKRIDELEEERNQKLRHDILERELNRYKAIAAANKLKVISGQKESKESTLGSVTSEITTFDEERSVLRTEIGTLESEKSKLMTEANDYTKAKSSLDAEIAAAMEQYEIDNSAISASKKRIEQINSRIPEIQKELEEINTARSDIDTQILKIKDSIEETNTKKNKINSDLESIDSQRNKILDEQSQAAAKKSEIDEKIRTLTNQLNDAKLKLSKLQHEQEESKRKIELNTAKLEGLEHGIEELTSSKSKLESMIKNHNATIVELKSRIKNLQLKKSKIVSDMDEWGEILEKSNKAATRYESKIKTVKGFMHEDYTVAKLKEDAEKLGIEGLVYEMISWDKQYERPILAVSSDWIKAIIVKDFATLLGIAEFARSRKLPKLKIIPLDAIPKFKLKLPKESGVIGVLADFVRCNPTYSELKTFLFGNIVLTKTRESAYNVSQSGYKAVTLDGEYFEAKGGTVVIDIDSKISKLTKLISMTSDVDGLFQSINAVKKYLLIKKNSIKKLDDAIQSNSDRLSISEQSLASVNENYSHLKPRIESTLAMKEQLTKRISDLTSRDKTIESEVLTTESQVESLLERISIVEDNYASGEQARIANELSKINLKKAEIEKLYTTIANEYRDKSSQLTTLETQDNREKSQSNRLNDEERSLNLEKEELQTKISELEVQKESKNEVLVKLREKEQDLIETSGSSIGQLKEFDDKLKVLSEKDRELTKQINSLERQSDSLNRDLHDLTENENKLKQILSAFGFDKDMETFDVESIVQGLSAELASLNALNAKAPETYLEVSYGYRSMSTRKNSLEEERNSIVKFIEDIEKDKRQTFLDAFDKVDKEIKLIFNKMTGGNAWLELQNEDDIFNSGISYLIQFPNKPKRESTSISGGEKTLAAIVFVLALQKLKPSPFYLFDEVDAHLDAPNSERLSNILEERSKESQFIMVSLKDSVVQKAKLIYGVFPKNGVSNVVTYKDKRMPSVRNS</sequence>
<dbReference type="KEGG" id="nid:NPIRD3C_1614"/>
<dbReference type="RefSeq" id="WP_148703600.1">
    <property type="nucleotide sequence ID" value="NZ_CP010868.1"/>
</dbReference>
<feature type="domain" description="SMC hinge" evidence="4">
    <location>
        <begin position="525"/>
        <end position="638"/>
    </location>
</feature>
<dbReference type="PANTHER" id="PTHR43977">
    <property type="entry name" value="STRUCTURAL MAINTENANCE OF CHROMOSOMES PROTEIN 3"/>
    <property type="match status" value="1"/>
</dbReference>
<feature type="coiled-coil region" evidence="2">
    <location>
        <begin position="313"/>
        <end position="340"/>
    </location>
</feature>
<feature type="region of interest" description="Disordered" evidence="3">
    <location>
        <begin position="824"/>
        <end position="850"/>
    </location>
</feature>
<dbReference type="SMART" id="SM00968">
    <property type="entry name" value="SMC_hinge"/>
    <property type="match status" value="1"/>
</dbReference>
<dbReference type="STRING" id="1582439.NPIRD3C_1614"/>
<evidence type="ECO:0000259" key="4">
    <source>
        <dbReference type="SMART" id="SM00968"/>
    </source>
</evidence>
<protein>
    <submittedName>
        <fullName evidence="5">SMC domain-containing protein</fullName>
    </submittedName>
</protein>